<dbReference type="EMBL" id="AEAH01000366">
    <property type="protein sequence ID" value="EGH28973.1"/>
    <property type="molecule type" value="Genomic_DNA"/>
</dbReference>
<dbReference type="AlphaFoldDB" id="F3FFI7"/>
<feature type="non-terminal residue" evidence="2">
    <location>
        <position position="1066"/>
    </location>
</feature>
<evidence type="ECO:0000259" key="1">
    <source>
        <dbReference type="Pfam" id="PF14280"/>
    </source>
</evidence>
<dbReference type="Pfam" id="PF14280">
    <property type="entry name" value="DUF4365"/>
    <property type="match status" value="1"/>
</dbReference>
<comment type="caution">
    <text evidence="2">The sequence shown here is derived from an EMBL/GenBank/DDBJ whole genome shotgun (WGS) entry which is preliminary data.</text>
</comment>
<organism evidence="2 3">
    <name type="scientific">Pseudomonas syringae pv. japonica str. M301072</name>
    <dbReference type="NCBI Taxonomy" id="629262"/>
    <lineage>
        <taxon>Bacteria</taxon>
        <taxon>Pseudomonadati</taxon>
        <taxon>Pseudomonadota</taxon>
        <taxon>Gammaproteobacteria</taxon>
        <taxon>Pseudomonadales</taxon>
        <taxon>Pseudomonadaceae</taxon>
        <taxon>Pseudomonas</taxon>
        <taxon>Pseudomonas syringae</taxon>
    </lineage>
</organism>
<proteinExistence type="predicted"/>
<evidence type="ECO:0000313" key="3">
    <source>
        <dbReference type="Proteomes" id="UP000004471"/>
    </source>
</evidence>
<evidence type="ECO:0000313" key="2">
    <source>
        <dbReference type="EMBL" id="EGH28973.1"/>
    </source>
</evidence>
<dbReference type="Proteomes" id="UP000004471">
    <property type="component" value="Unassembled WGS sequence"/>
</dbReference>
<sequence length="1066" mass="118554">MPVDGPLPGTGVQHDINADADRCFRARSPRNWRLQSLEGTDDYGFDYQVQTTPNQQATDIFRIQLKGTRSPTITADKAYITIALKASTVRYYDRAVEPVLLVICDLSVDPEPIDCPLYYVWIRDELLRINVAELPVDQKFVTLRAPTANRLKSATDLSEEIRHQNKLSRAGHTLSARAEQTHPGMQAEERLTMIQCAVQGIAARGATFMDALAGSQEQHWVSPAIGTLAWNLSQARTELRVNALSRALIQLDESESKLGNATDMELAEYWCLRGNWNVESGFDQAAIPAYQEAYKAKALPKYLAAWVEAEIRIRFESSPESLSELHDLLQGSDPVLIATRSRLHAVQGNYELAFEVAEPLPEPQRSFVKAFAHWLSGEPAETLVYCEAGLGISDGSDGTHQLLLLLKARAKFALAVATASTVSNDRIPPSGLPGVDPTLLEGAWSAISDAVSSLRAAGWDSNIEQIADIWAATASALGKAQATLPDLIEATRTRPSLPNIHEALRALATQSADFNLALSANDSLPESADQQMWATLLRYETGKFRLCWQGFRSCLASLDRSHPLFGSAVIAASLSAHKMAQPGFAKEWIDVLESQPELKDQAALGHFYLALEMSKLAKNEALRTLRSQYEELNRPLSIALTLFHEFDPTDSEHARFCVQLADQMTEHLLLSPSMAARLGMAFVTLKDWQGLLELCQSKRVRVEPGDRMAAFEALALDHLGETEQARDRLLGILASGSDDQVALNTYVTIATRCGYVTDAVEAAERVFEAAKSRHDQLECVKLLFALIQFSDPTSSRLHELAIRAGDLVDQKVEFQEGSYLLMHLSASLGVADLDVAIDREQFRKRADTFFQNFPNSRMLRRGEIREDSSAAELVESLKALIGITADHEAFQRRLERGLQQGFTVIPFSWRPRFVLSSICDVVHLWETAKVSSRDDRKYHLTMVTDVYWQPRDAQILRQRLPLLDWTALLVLHDLDLIDKVISFFGKIAIAKSTMEELAEFTNPFYGSPIRGKCLGLQQILRRHLASILQPSPPDGLSQASKLAQLGRSNTQIVEICAGEPERFRLY</sequence>
<dbReference type="InterPro" id="IPR025375">
    <property type="entry name" value="DUF4365"/>
</dbReference>
<dbReference type="HOGENOM" id="CLU_259836_0_0_6"/>
<name>F3FFI7_PSESX</name>
<accession>F3FFI7</accession>
<protein>
    <recommendedName>
        <fullName evidence="1">DUF4365 domain-containing protein</fullName>
    </recommendedName>
</protein>
<reference evidence="2 3" key="1">
    <citation type="journal article" date="2011" name="PLoS Pathog.">
        <title>Dynamic evolution of pathogenicity revealed by sequencing and comparative genomics of 19 Pseudomonas syringae isolates.</title>
        <authorList>
            <person name="Baltrus D.A."/>
            <person name="Nishimura M.T."/>
            <person name="Romanchuk A."/>
            <person name="Chang J.H."/>
            <person name="Mukhtar M.S."/>
            <person name="Cherkis K."/>
            <person name="Roach J."/>
            <person name="Grant S.R."/>
            <person name="Jones C.D."/>
            <person name="Dangl J.L."/>
        </authorList>
    </citation>
    <scope>NUCLEOTIDE SEQUENCE [LARGE SCALE GENOMIC DNA]</scope>
    <source>
        <strain evidence="3">M301072PT</strain>
    </source>
</reference>
<gene>
    <name evidence="2" type="ORF">PSYJA_08328</name>
</gene>
<feature type="domain" description="DUF4365" evidence="1">
    <location>
        <begin position="29"/>
        <end position="153"/>
    </location>
</feature>